<dbReference type="PIRSF" id="PIRSF028101">
    <property type="entry name" value="UCP028101"/>
    <property type="match status" value="1"/>
</dbReference>
<gene>
    <name evidence="1" type="ordered locus">BN118_2753</name>
</gene>
<evidence type="ECO:0000313" key="1">
    <source>
        <dbReference type="EMBL" id="CCJ64178.1"/>
    </source>
</evidence>
<dbReference type="InterPro" id="IPR008311">
    <property type="entry name" value="UCP028101"/>
</dbReference>
<proteinExistence type="predicted"/>
<dbReference type="KEGG" id="bper:BN118_2753"/>
<dbReference type="InterPro" id="IPR011044">
    <property type="entry name" value="Quino_amine_DH_bsu"/>
</dbReference>
<dbReference type="EMBL" id="HE965805">
    <property type="protein sequence ID" value="CCJ64178.1"/>
    <property type="molecule type" value="Genomic_DNA"/>
</dbReference>
<dbReference type="Pfam" id="PF07433">
    <property type="entry name" value="DUF1513"/>
    <property type="match status" value="1"/>
</dbReference>
<dbReference type="HOGENOM" id="CLU_047398_0_0_4"/>
<organism evidence="1 2">
    <name type="scientific">Bordetella pertussis (strain ATCC 9797 / DSM 5571 / CCUG 30873 / LMG 14455 / NCTC 10739 / 18323)</name>
    <dbReference type="NCBI Taxonomy" id="568706"/>
    <lineage>
        <taxon>Bacteria</taxon>
        <taxon>Pseudomonadati</taxon>
        <taxon>Pseudomonadota</taxon>
        <taxon>Betaproteobacteria</taxon>
        <taxon>Burkholderiales</taxon>
        <taxon>Alcaligenaceae</taxon>
        <taxon>Bordetella</taxon>
    </lineage>
</organism>
<sequence>MPSMEIDRRAFLALALALALAGGAAPRALWAAAQADPLYLAARRRGERYEAVVLGPDGRDRLAVPMPARGHSFALDAPRRRAVVFGRQPGFFAVAFSVDGARPPQALAAAPQRHFFGHGLFLPDGQRMLATENDYEAGRGVLGVYDASAGGGYRRLGEFDTAGIGPHEALLLPDGKTVCVANGGILTHPDYGKLELNLDSMRASLAYLDASDGRLLEKVELDPALHRLSIRHLAVAADGAVWFGCQHMGPRSERPALVGRHRRGRAIELYAGPAETLRGFRNYIGSVAAGDGGRVIATSSPVGGQVAYWDSATGRCLGVTALADGCGVAPLETGGFLISSGLGAMVHGGPDGGAQAMLEAGGQVSWDNHLRRYAA</sequence>
<dbReference type="Proteomes" id="UP000005250">
    <property type="component" value="Chromosome"/>
</dbReference>
<accession>A0A0T7CRM2</accession>
<name>A0A0T7CRM2_BORP1</name>
<protein>
    <submittedName>
        <fullName evidence="1">Exported protein</fullName>
    </submittedName>
</protein>
<reference evidence="1 2" key="1">
    <citation type="journal article" date="2012" name="BMC Genomics">
        <title>Comparative genomics of the classical Bordetella subspecies: the evolution and exchange of virulence-associated diversity amongst closely related pathogens.</title>
        <authorList>
            <person name="Park J."/>
            <person name="Zhang Y."/>
            <person name="Buboltz A.M."/>
            <person name="Zhang X."/>
            <person name="Schuster S.C."/>
            <person name="Ahuja U."/>
            <person name="Liu M."/>
            <person name="Miller J.F."/>
            <person name="Sebaihia M."/>
            <person name="Bentley S.D."/>
            <person name="Parkhill J."/>
            <person name="Harvill E.T."/>
        </authorList>
    </citation>
    <scope>NUCLEOTIDE SEQUENCE [LARGE SCALE GENOMIC DNA]</scope>
    <source>
        <strain evidence="2">ATCC 9797 / DSM 5571 / CCUG 30873 / LMG 14455 / NCTC 10739 / 18323</strain>
    </source>
</reference>
<dbReference type="PROSITE" id="PS51318">
    <property type="entry name" value="TAT"/>
    <property type="match status" value="1"/>
</dbReference>
<dbReference type="eggNOG" id="COG3490">
    <property type="taxonomic scope" value="Bacteria"/>
</dbReference>
<dbReference type="SUPFAM" id="SSF50969">
    <property type="entry name" value="YVTN repeat-like/Quinoprotein amine dehydrogenase"/>
    <property type="match status" value="1"/>
</dbReference>
<dbReference type="AlphaFoldDB" id="A0A0T7CRM2"/>
<dbReference type="InterPro" id="IPR006311">
    <property type="entry name" value="TAT_signal"/>
</dbReference>
<evidence type="ECO:0000313" key="2">
    <source>
        <dbReference type="Proteomes" id="UP000005250"/>
    </source>
</evidence>
<keyword evidence="2" id="KW-1185">Reference proteome</keyword>